<keyword evidence="3" id="KW-1003">Cell membrane</keyword>
<feature type="transmembrane region" description="Helical" evidence="8">
    <location>
        <begin position="116"/>
        <end position="136"/>
    </location>
</feature>
<dbReference type="PANTHER" id="PTHR23503">
    <property type="entry name" value="SOLUTE CARRIER FAMILY 2"/>
    <property type="match status" value="1"/>
</dbReference>
<dbReference type="PROSITE" id="PS00217">
    <property type="entry name" value="SUGAR_TRANSPORT_2"/>
    <property type="match status" value="1"/>
</dbReference>
<feature type="transmembrane region" description="Helical" evidence="8">
    <location>
        <begin position="463"/>
        <end position="486"/>
    </location>
</feature>
<dbReference type="InterPro" id="IPR036259">
    <property type="entry name" value="MFS_trans_sf"/>
</dbReference>
<dbReference type="NCBIfam" id="TIGR00879">
    <property type="entry name" value="SP"/>
    <property type="match status" value="1"/>
</dbReference>
<dbReference type="AlphaFoldDB" id="A0A210R3B1"/>
<gene>
    <name evidence="10" type="ORF">KP79_PYT21719</name>
</gene>
<dbReference type="GO" id="GO:0005353">
    <property type="term" value="F:fructose transmembrane transporter activity"/>
    <property type="evidence" value="ECO:0007669"/>
    <property type="project" value="UniProtKB-ARBA"/>
</dbReference>
<dbReference type="InterPro" id="IPR003663">
    <property type="entry name" value="Sugar/inositol_transpt"/>
</dbReference>
<feature type="transmembrane region" description="Helical" evidence="8">
    <location>
        <begin position="205"/>
        <end position="226"/>
    </location>
</feature>
<evidence type="ECO:0000256" key="5">
    <source>
        <dbReference type="ARBA" id="ARBA00022989"/>
    </source>
</evidence>
<accession>A0A210R3B1</accession>
<evidence type="ECO:0000313" key="11">
    <source>
        <dbReference type="Proteomes" id="UP000242188"/>
    </source>
</evidence>
<evidence type="ECO:0000256" key="1">
    <source>
        <dbReference type="ARBA" id="ARBA00004651"/>
    </source>
</evidence>
<comment type="caution">
    <text evidence="10">The sequence shown here is derived from an EMBL/GenBank/DDBJ whole genome shotgun (WGS) entry which is preliminary data.</text>
</comment>
<keyword evidence="6 8" id="KW-0472">Membrane</keyword>
<dbReference type="GO" id="GO:0005886">
    <property type="term" value="C:plasma membrane"/>
    <property type="evidence" value="ECO:0007669"/>
    <property type="project" value="UniProtKB-SubCell"/>
</dbReference>
<dbReference type="InterPro" id="IPR045263">
    <property type="entry name" value="GLUT"/>
</dbReference>
<evidence type="ECO:0000256" key="6">
    <source>
        <dbReference type="ARBA" id="ARBA00023136"/>
    </source>
</evidence>
<evidence type="ECO:0000259" key="9">
    <source>
        <dbReference type="PROSITE" id="PS50850"/>
    </source>
</evidence>
<dbReference type="PROSITE" id="PS50850">
    <property type="entry name" value="MFS"/>
    <property type="match status" value="1"/>
</dbReference>
<dbReference type="Pfam" id="PF00083">
    <property type="entry name" value="Sugar_tr"/>
    <property type="match status" value="1"/>
</dbReference>
<sequence length="552" mass="61035">MAEQEPKMTPCLLMSIFFTVFGNSFLYGYNIGDVNNPAPVIREFYARILLVRKGYFPLSELSPNESAVFLANLATGPSYSNSTAGSSMPSLANMSFEQIEIGIIKKMVENEPVIEILWSVTVAIFVLFGMIGAFVSGSVADHFGRKKGMLMITVLMFLAALFGGIPIVTGSFEMLIVHRALVGLHCGINVSLAAMYLAEISPRSIRGAVGTCHQLFITVGILWSNLMGVSKLCGTAELWPIVFVFNAIPAAICLIGLPFCPESPRFMLIKQGKEQEARDALRKLRGYSDVEEEIDEMKVEARKSQSVESFSIKRLLTTPDLRVPVIMACVLQISQQWSGINAVMSFSSFMYKNAGVPANVVEWVVCGTSTINVLTTIIAVPLMEKLGRRPLMIYPMMGMAVSFIILTIFHNLQYDDSLSENHQTFAYVGIAAMHTYVIGFALGLGPIPFLIVSEIFRQEPRAAAMSISLAFNWVCNFTLMLVFRFMQDTMKGYVYLPFIVVLVLAITFIIIMVPETKNKTFDEISVQIGLGRGKKGLAYEQDEGQELNSMKT</sequence>
<feature type="transmembrane region" description="Helical" evidence="8">
    <location>
        <begin position="180"/>
        <end position="198"/>
    </location>
</feature>
<dbReference type="InterPro" id="IPR005828">
    <property type="entry name" value="MFS_sugar_transport-like"/>
</dbReference>
<evidence type="ECO:0000256" key="8">
    <source>
        <dbReference type="SAM" id="Phobius"/>
    </source>
</evidence>
<feature type="transmembrane region" description="Helical" evidence="8">
    <location>
        <begin position="360"/>
        <end position="380"/>
    </location>
</feature>
<comment type="subcellular location">
    <subcellularLocation>
        <location evidence="1">Cell membrane</location>
        <topology evidence="1">Multi-pass membrane protein</topology>
    </subcellularLocation>
</comment>
<dbReference type="PANTHER" id="PTHR23503:SF8">
    <property type="entry name" value="FACILITATED GLUCOSE TRANSPORTER PROTEIN 1"/>
    <property type="match status" value="1"/>
</dbReference>
<evidence type="ECO:0000256" key="7">
    <source>
        <dbReference type="RuleBase" id="RU003346"/>
    </source>
</evidence>
<dbReference type="GO" id="GO:1990539">
    <property type="term" value="P:fructose import across plasma membrane"/>
    <property type="evidence" value="ECO:0007669"/>
    <property type="project" value="UniProtKB-ARBA"/>
</dbReference>
<dbReference type="STRING" id="6573.A0A210R3B1"/>
<organism evidence="10 11">
    <name type="scientific">Mizuhopecten yessoensis</name>
    <name type="common">Japanese scallop</name>
    <name type="synonym">Patinopecten yessoensis</name>
    <dbReference type="NCBI Taxonomy" id="6573"/>
    <lineage>
        <taxon>Eukaryota</taxon>
        <taxon>Metazoa</taxon>
        <taxon>Spiralia</taxon>
        <taxon>Lophotrochozoa</taxon>
        <taxon>Mollusca</taxon>
        <taxon>Bivalvia</taxon>
        <taxon>Autobranchia</taxon>
        <taxon>Pteriomorphia</taxon>
        <taxon>Pectinida</taxon>
        <taxon>Pectinoidea</taxon>
        <taxon>Pectinidae</taxon>
        <taxon>Mizuhopecten</taxon>
    </lineage>
</organism>
<dbReference type="PRINTS" id="PR00171">
    <property type="entry name" value="SUGRTRNSPORT"/>
</dbReference>
<dbReference type="InterPro" id="IPR005829">
    <property type="entry name" value="Sugar_transporter_CS"/>
</dbReference>
<evidence type="ECO:0000313" key="10">
    <source>
        <dbReference type="EMBL" id="OWF55371.1"/>
    </source>
</evidence>
<dbReference type="EMBL" id="NEDP02000690">
    <property type="protein sequence ID" value="OWF55371.1"/>
    <property type="molecule type" value="Genomic_DNA"/>
</dbReference>
<keyword evidence="10" id="KW-0762">Sugar transport</keyword>
<dbReference type="InterPro" id="IPR020846">
    <property type="entry name" value="MFS_dom"/>
</dbReference>
<keyword evidence="4 8" id="KW-0812">Transmembrane</keyword>
<dbReference type="FunFam" id="1.20.1250.20:FF:001511">
    <property type="entry name" value="Solute carrier family 2, facilitated glucose transporter member 5"/>
    <property type="match status" value="1"/>
</dbReference>
<feature type="transmembrane region" description="Helical" evidence="8">
    <location>
        <begin position="392"/>
        <end position="412"/>
    </location>
</feature>
<protein>
    <submittedName>
        <fullName evidence="10">Solute carrier family 2, facilitated glucose transporter member 1</fullName>
    </submittedName>
</protein>
<feature type="transmembrane region" description="Helical" evidence="8">
    <location>
        <begin position="12"/>
        <end position="29"/>
    </location>
</feature>
<feature type="transmembrane region" description="Helical" evidence="8">
    <location>
        <begin position="492"/>
        <end position="513"/>
    </location>
</feature>
<proteinExistence type="inferred from homology"/>
<keyword evidence="11" id="KW-1185">Reference proteome</keyword>
<comment type="similarity">
    <text evidence="7">Belongs to the major facilitator superfamily. Sugar transporter (TC 2.A.1.1) family.</text>
</comment>
<keyword evidence="5 8" id="KW-1133">Transmembrane helix</keyword>
<feature type="transmembrane region" description="Helical" evidence="8">
    <location>
        <begin position="238"/>
        <end position="260"/>
    </location>
</feature>
<feature type="transmembrane region" description="Helical" evidence="8">
    <location>
        <begin position="148"/>
        <end position="168"/>
    </location>
</feature>
<evidence type="ECO:0000256" key="4">
    <source>
        <dbReference type="ARBA" id="ARBA00022692"/>
    </source>
</evidence>
<dbReference type="Gene3D" id="1.20.1250.20">
    <property type="entry name" value="MFS general substrate transporter like domains"/>
    <property type="match status" value="1"/>
</dbReference>
<keyword evidence="2 7" id="KW-0813">Transport</keyword>
<name>A0A210R3B1_MIZYE</name>
<reference evidence="10 11" key="1">
    <citation type="journal article" date="2017" name="Nat. Ecol. Evol.">
        <title>Scallop genome provides insights into evolution of bilaterian karyotype and development.</title>
        <authorList>
            <person name="Wang S."/>
            <person name="Zhang J."/>
            <person name="Jiao W."/>
            <person name="Li J."/>
            <person name="Xun X."/>
            <person name="Sun Y."/>
            <person name="Guo X."/>
            <person name="Huan P."/>
            <person name="Dong B."/>
            <person name="Zhang L."/>
            <person name="Hu X."/>
            <person name="Sun X."/>
            <person name="Wang J."/>
            <person name="Zhao C."/>
            <person name="Wang Y."/>
            <person name="Wang D."/>
            <person name="Huang X."/>
            <person name="Wang R."/>
            <person name="Lv J."/>
            <person name="Li Y."/>
            <person name="Zhang Z."/>
            <person name="Liu B."/>
            <person name="Lu W."/>
            <person name="Hui Y."/>
            <person name="Liang J."/>
            <person name="Zhou Z."/>
            <person name="Hou R."/>
            <person name="Li X."/>
            <person name="Liu Y."/>
            <person name="Li H."/>
            <person name="Ning X."/>
            <person name="Lin Y."/>
            <person name="Zhao L."/>
            <person name="Xing Q."/>
            <person name="Dou J."/>
            <person name="Li Y."/>
            <person name="Mao J."/>
            <person name="Guo H."/>
            <person name="Dou H."/>
            <person name="Li T."/>
            <person name="Mu C."/>
            <person name="Jiang W."/>
            <person name="Fu Q."/>
            <person name="Fu X."/>
            <person name="Miao Y."/>
            <person name="Liu J."/>
            <person name="Yu Q."/>
            <person name="Li R."/>
            <person name="Liao H."/>
            <person name="Li X."/>
            <person name="Kong Y."/>
            <person name="Jiang Z."/>
            <person name="Chourrout D."/>
            <person name="Li R."/>
            <person name="Bao Z."/>
        </authorList>
    </citation>
    <scope>NUCLEOTIDE SEQUENCE [LARGE SCALE GENOMIC DNA]</scope>
    <source>
        <strain evidence="10 11">PY_sf001</strain>
    </source>
</reference>
<evidence type="ECO:0000256" key="3">
    <source>
        <dbReference type="ARBA" id="ARBA00022475"/>
    </source>
</evidence>
<dbReference type="Proteomes" id="UP000242188">
    <property type="component" value="Unassembled WGS sequence"/>
</dbReference>
<evidence type="ECO:0000256" key="2">
    <source>
        <dbReference type="ARBA" id="ARBA00022448"/>
    </source>
</evidence>
<feature type="transmembrane region" description="Helical" evidence="8">
    <location>
        <begin position="424"/>
        <end position="451"/>
    </location>
</feature>
<feature type="domain" description="Major facilitator superfamily (MFS) profile" evidence="9">
    <location>
        <begin position="16"/>
        <end position="517"/>
    </location>
</feature>
<dbReference type="OrthoDB" id="4540492at2759"/>
<dbReference type="SUPFAM" id="SSF103473">
    <property type="entry name" value="MFS general substrate transporter"/>
    <property type="match status" value="1"/>
</dbReference>